<dbReference type="EMBL" id="DYXE01000061">
    <property type="protein sequence ID" value="HJH50027.1"/>
    <property type="molecule type" value="Genomic_DNA"/>
</dbReference>
<organism evidence="2 3">
    <name type="scientific">Merdimonas faecis</name>
    <dbReference type="NCBI Taxonomy" id="1653435"/>
    <lineage>
        <taxon>Bacteria</taxon>
        <taxon>Bacillati</taxon>
        <taxon>Bacillota</taxon>
        <taxon>Clostridia</taxon>
        <taxon>Lachnospirales</taxon>
        <taxon>Lachnospiraceae</taxon>
        <taxon>Merdimonas</taxon>
    </lineage>
</organism>
<name>A0A9D3AJD6_9FIRM</name>
<evidence type="ECO:0008006" key="4">
    <source>
        <dbReference type="Google" id="ProtNLM"/>
    </source>
</evidence>
<dbReference type="Proteomes" id="UP000813420">
    <property type="component" value="Unassembled WGS sequence"/>
</dbReference>
<feature type="transmembrane region" description="Helical" evidence="1">
    <location>
        <begin position="36"/>
        <end position="57"/>
    </location>
</feature>
<keyword evidence="1" id="KW-1133">Transmembrane helix</keyword>
<dbReference type="RefSeq" id="WP_277272154.1">
    <property type="nucleotide sequence ID" value="NZ_DYXE01000061.1"/>
</dbReference>
<evidence type="ECO:0000313" key="2">
    <source>
        <dbReference type="EMBL" id="HJH50027.1"/>
    </source>
</evidence>
<comment type="caution">
    <text evidence="2">The sequence shown here is derived from an EMBL/GenBank/DDBJ whole genome shotgun (WGS) entry which is preliminary data.</text>
</comment>
<sequence>MLDRRYEKQMTREERKQFEKEKLSQMTGKEKLEYLWMYYKIWLLVPVAVIAAIYLGVTMYRGMNEEILLNLVVVDGLADDYEGLESEIREYLGAEKSNQTVRINSNITSGAYQGEAAFSTLIGTESVDVVICPESFCDEDGRDVLEKAFVLEESKWLKKEAGIEYEPVCICIAKNTPNRENAEAFLELVEENK</sequence>
<keyword evidence="1" id="KW-0812">Transmembrane</keyword>
<keyword evidence="1" id="KW-0472">Membrane</keyword>
<dbReference type="AlphaFoldDB" id="A0A9D3AJD6"/>
<evidence type="ECO:0000313" key="3">
    <source>
        <dbReference type="Proteomes" id="UP000813420"/>
    </source>
</evidence>
<reference evidence="2" key="1">
    <citation type="journal article" date="2021" name="PeerJ">
        <title>Extensive microbial diversity within the chicken gut microbiome revealed by metagenomics and culture.</title>
        <authorList>
            <person name="Gilroy R."/>
            <person name="Ravi A."/>
            <person name="Getino M."/>
            <person name="Pursley I."/>
            <person name="Horton D.L."/>
            <person name="Alikhan N.F."/>
            <person name="Baker D."/>
            <person name="Gharbi K."/>
            <person name="Hall N."/>
            <person name="Watson M."/>
            <person name="Adriaenssens E.M."/>
            <person name="Foster-Nyarko E."/>
            <person name="Jarju S."/>
            <person name="Secka A."/>
            <person name="Antonio M."/>
            <person name="Oren A."/>
            <person name="Chaudhuri R.R."/>
            <person name="La Ragione R."/>
            <person name="Hildebrand F."/>
            <person name="Pallen M.J."/>
        </authorList>
    </citation>
    <scope>NUCLEOTIDE SEQUENCE</scope>
    <source>
        <strain evidence="2">USAMLcec4-12693</strain>
    </source>
</reference>
<gene>
    <name evidence="2" type="ORF">K8V39_07170</name>
</gene>
<evidence type="ECO:0000256" key="1">
    <source>
        <dbReference type="SAM" id="Phobius"/>
    </source>
</evidence>
<accession>A0A9D3AJD6</accession>
<reference evidence="2" key="2">
    <citation type="submission" date="2021-09" db="EMBL/GenBank/DDBJ databases">
        <authorList>
            <person name="Gilroy R."/>
        </authorList>
    </citation>
    <scope>NUCLEOTIDE SEQUENCE</scope>
    <source>
        <strain evidence="2">USAMLcec4-12693</strain>
    </source>
</reference>
<proteinExistence type="predicted"/>
<protein>
    <recommendedName>
        <fullName evidence="4">Extracellular solute-binding protein</fullName>
    </recommendedName>
</protein>